<evidence type="ECO:0000313" key="4">
    <source>
        <dbReference type="Proteomes" id="UP000297564"/>
    </source>
</evidence>
<dbReference type="RefSeq" id="WP_135284546.1">
    <property type="nucleotide sequence ID" value="NZ_SMLL01000003.1"/>
</dbReference>
<keyword evidence="2" id="KW-0732">Signal</keyword>
<proteinExistence type="predicted"/>
<keyword evidence="4" id="KW-1185">Reference proteome</keyword>
<feature type="chain" id="PRO_5021437021" description="DUF4148 domain-containing protein" evidence="2">
    <location>
        <begin position="21"/>
        <end position="115"/>
    </location>
</feature>
<evidence type="ECO:0008006" key="5">
    <source>
        <dbReference type="Google" id="ProtNLM"/>
    </source>
</evidence>
<evidence type="ECO:0000256" key="2">
    <source>
        <dbReference type="SAM" id="SignalP"/>
    </source>
</evidence>
<dbReference type="EMBL" id="SMLL01000003">
    <property type="protein sequence ID" value="TFZ01248.1"/>
    <property type="molecule type" value="Genomic_DNA"/>
</dbReference>
<dbReference type="Proteomes" id="UP000297564">
    <property type="component" value="Unassembled WGS sequence"/>
</dbReference>
<dbReference type="AlphaFoldDB" id="A0A4Z0BSL2"/>
<feature type="region of interest" description="Disordered" evidence="1">
    <location>
        <begin position="21"/>
        <end position="115"/>
    </location>
</feature>
<name>A0A4Z0BSL2_9BURK</name>
<organism evidence="3 4">
    <name type="scientific">Ramlibacter rhizophilus</name>
    <dbReference type="NCBI Taxonomy" id="1781167"/>
    <lineage>
        <taxon>Bacteria</taxon>
        <taxon>Pseudomonadati</taxon>
        <taxon>Pseudomonadota</taxon>
        <taxon>Betaproteobacteria</taxon>
        <taxon>Burkholderiales</taxon>
        <taxon>Comamonadaceae</taxon>
        <taxon>Ramlibacter</taxon>
    </lineage>
</organism>
<accession>A0A4Z0BSL2</accession>
<sequence length="115" mass="11819">MKFHLTAAAALLAIAPLAQAQVTSPNPDSRTTPAEISRGVPAVDVDTRTSAGSATNAVPGVDVDVGNPARNRVPLVDDTRRAGAAGTMRDEQRMGAGADTQLGADQRAGMRADRN</sequence>
<reference evidence="3 4" key="1">
    <citation type="submission" date="2019-03" db="EMBL/GenBank/DDBJ databases">
        <title>Ramlibacter rhizophilus CCTCC AB2015357, whole genome shotgun sequence.</title>
        <authorList>
            <person name="Zhang X."/>
            <person name="Feng G."/>
            <person name="Zhu H."/>
        </authorList>
    </citation>
    <scope>NUCLEOTIDE SEQUENCE [LARGE SCALE GENOMIC DNA]</scope>
    <source>
        <strain evidence="3 4">CCTCC AB2015357</strain>
    </source>
</reference>
<protein>
    <recommendedName>
        <fullName evidence="5">DUF4148 domain-containing protein</fullName>
    </recommendedName>
</protein>
<gene>
    <name evidence="3" type="ORF">EZ242_07655</name>
</gene>
<evidence type="ECO:0000313" key="3">
    <source>
        <dbReference type="EMBL" id="TFZ01248.1"/>
    </source>
</evidence>
<feature type="compositionally biased region" description="Polar residues" evidence="1">
    <location>
        <begin position="21"/>
        <end position="34"/>
    </location>
</feature>
<evidence type="ECO:0000256" key="1">
    <source>
        <dbReference type="SAM" id="MobiDB-lite"/>
    </source>
</evidence>
<comment type="caution">
    <text evidence="3">The sequence shown here is derived from an EMBL/GenBank/DDBJ whole genome shotgun (WGS) entry which is preliminary data.</text>
</comment>
<feature type="signal peptide" evidence="2">
    <location>
        <begin position="1"/>
        <end position="20"/>
    </location>
</feature>